<keyword evidence="1" id="KW-0472">Membrane</keyword>
<keyword evidence="1" id="KW-1133">Transmembrane helix</keyword>
<accession>A8YHL0</accession>
<evidence type="ECO:0000313" key="2">
    <source>
        <dbReference type="EMBL" id="CAO89943.1"/>
    </source>
</evidence>
<name>A8YHL0_MICA7</name>
<evidence type="ECO:0000256" key="1">
    <source>
        <dbReference type="SAM" id="Phobius"/>
    </source>
</evidence>
<proteinExistence type="predicted"/>
<dbReference type="EMBL" id="AM778944">
    <property type="protein sequence ID" value="CAO89943.1"/>
    <property type="molecule type" value="Genomic_DNA"/>
</dbReference>
<reference evidence="2" key="1">
    <citation type="submission" date="2007-08" db="EMBL/GenBank/DDBJ databases">
        <authorList>
            <person name="Frangeul L."/>
        </authorList>
    </citation>
    <scope>NUCLEOTIDE SEQUENCE</scope>
    <source>
        <strain evidence="2">PCC 7806</strain>
    </source>
</reference>
<keyword evidence="1" id="KW-0812">Transmembrane</keyword>
<organism evidence="2">
    <name type="scientific">Microcystis aeruginosa (strain PCC 7806)</name>
    <dbReference type="NCBI Taxonomy" id="267872"/>
    <lineage>
        <taxon>Bacteria</taxon>
        <taxon>Bacillati</taxon>
        <taxon>Cyanobacteriota</taxon>
        <taxon>Cyanophyceae</taxon>
        <taxon>Oscillatoriophycideae</taxon>
        <taxon>Chroococcales</taxon>
        <taxon>Microcystaceae</taxon>
        <taxon>Microcystis</taxon>
    </lineage>
</organism>
<sequence>MKNKLLLILNVLNLCFCIALATLLAIMGEPIPALLIGFIVFIFLGIVLGIIFPSR</sequence>
<gene>
    <name evidence="2" type="ORF">IPF_6253</name>
</gene>
<dbReference type="AlphaFoldDB" id="A8YHL0"/>
<feature type="transmembrane region" description="Helical" evidence="1">
    <location>
        <begin position="7"/>
        <end position="27"/>
    </location>
</feature>
<feature type="transmembrane region" description="Helical" evidence="1">
    <location>
        <begin position="33"/>
        <end position="52"/>
    </location>
</feature>
<protein>
    <submittedName>
        <fullName evidence="2">Similarity. Hypothetical start</fullName>
    </submittedName>
</protein>